<keyword evidence="1" id="KW-1133">Transmembrane helix</keyword>
<evidence type="ECO:0000313" key="5">
    <source>
        <dbReference type="Proteomes" id="UP000321089"/>
    </source>
</evidence>
<dbReference type="OrthoDB" id="9984500at2"/>
<accession>A0A0Q1DE15</accession>
<dbReference type="Proteomes" id="UP000321089">
    <property type="component" value="Unassembled WGS sequence"/>
</dbReference>
<reference evidence="4 7" key="1">
    <citation type="submission" date="2019-05" db="EMBL/GenBank/DDBJ databases">
        <authorList>
            <person name="Schori C."/>
            <person name="Ahrens C."/>
        </authorList>
    </citation>
    <scope>NUCLEOTIDE SEQUENCE [LARGE SCALE GENOMIC DNA]</scope>
    <source>
        <strain evidence="4 7">DSM 10702</strain>
    </source>
</reference>
<dbReference type="EMBL" id="BKBC01000062">
    <property type="protein sequence ID" value="GEQ22839.1"/>
    <property type="molecule type" value="Genomic_DNA"/>
</dbReference>
<organism evidence="2 5">
    <name type="scientific">Clostridium butyricum</name>
    <dbReference type="NCBI Taxonomy" id="1492"/>
    <lineage>
        <taxon>Bacteria</taxon>
        <taxon>Bacillati</taxon>
        <taxon>Bacillota</taxon>
        <taxon>Clostridia</taxon>
        <taxon>Eubacteriales</taxon>
        <taxon>Clostridiaceae</taxon>
        <taxon>Clostridium</taxon>
    </lineage>
</organism>
<dbReference type="EMBL" id="CP040626">
    <property type="protein sequence ID" value="QMW91496.1"/>
    <property type="molecule type" value="Genomic_DNA"/>
</dbReference>
<keyword evidence="1" id="KW-0812">Transmembrane</keyword>
<dbReference type="Proteomes" id="UP000474042">
    <property type="component" value="Unassembled WGS sequence"/>
</dbReference>
<reference evidence="3 6" key="3">
    <citation type="submission" date="2020-01" db="EMBL/GenBank/DDBJ databases">
        <title>Genome sequence of a 1,3-propanediol producer, Clostridium butyricum S3.</title>
        <authorList>
            <person name="Zhou J."/>
        </authorList>
    </citation>
    <scope>NUCLEOTIDE SEQUENCE [LARGE SCALE GENOMIC DNA]</scope>
    <source>
        <strain evidence="3 6">S3</strain>
    </source>
</reference>
<dbReference type="Proteomes" id="UP000515243">
    <property type="component" value="Chromosome 1"/>
</dbReference>
<gene>
    <name evidence="2" type="ORF">CBU02nite_33450</name>
    <name evidence="4" type="ORF">FF104_11135</name>
    <name evidence="3" type="ORF">GND98_014045</name>
</gene>
<evidence type="ECO:0000256" key="1">
    <source>
        <dbReference type="SAM" id="Phobius"/>
    </source>
</evidence>
<evidence type="ECO:0000313" key="7">
    <source>
        <dbReference type="Proteomes" id="UP000515243"/>
    </source>
</evidence>
<sequence length="59" mass="6729">MNIVILSLIETLGICMVGLMFFVAILFIPTEGIKVKKEFKVGPEGFCIRIERVEEKKKE</sequence>
<dbReference type="RefSeq" id="WP_002580655.1">
    <property type="nucleotide sequence ID" value="NZ_AP019716.1"/>
</dbReference>
<evidence type="ECO:0000313" key="6">
    <source>
        <dbReference type="Proteomes" id="UP000474042"/>
    </source>
</evidence>
<feature type="transmembrane region" description="Helical" evidence="1">
    <location>
        <begin position="6"/>
        <end position="28"/>
    </location>
</feature>
<proteinExistence type="predicted"/>
<protein>
    <submittedName>
        <fullName evidence="2">Uncharacterized protein</fullName>
    </submittedName>
</protein>
<dbReference type="EMBL" id="WOFV02000050">
    <property type="protein sequence ID" value="NAS18959.1"/>
    <property type="molecule type" value="Genomic_DNA"/>
</dbReference>
<evidence type="ECO:0000313" key="2">
    <source>
        <dbReference type="EMBL" id="GEQ22839.1"/>
    </source>
</evidence>
<evidence type="ECO:0000313" key="3">
    <source>
        <dbReference type="EMBL" id="NAS18959.1"/>
    </source>
</evidence>
<dbReference type="GeneID" id="92944725"/>
<keyword evidence="1" id="KW-0472">Membrane</keyword>
<name>A0A0Q1DE15_CLOBU</name>
<reference evidence="2 5" key="2">
    <citation type="submission" date="2019-07" db="EMBL/GenBank/DDBJ databases">
        <title>Whole genome shotgun sequence of Clostridium butyricum NBRC 3858.</title>
        <authorList>
            <person name="Hosoyama A."/>
            <person name="Uohara A."/>
            <person name="Ohji S."/>
            <person name="Ichikawa N."/>
        </authorList>
    </citation>
    <scope>NUCLEOTIDE SEQUENCE [LARGE SCALE GENOMIC DNA]</scope>
    <source>
        <strain evidence="2 5">NBRC 3858</strain>
    </source>
</reference>
<dbReference type="AlphaFoldDB" id="A0A0Q1DE15"/>
<dbReference type="KEGG" id="cbut:ATN24_12535"/>
<evidence type="ECO:0000313" key="4">
    <source>
        <dbReference type="EMBL" id="QMW91496.1"/>
    </source>
</evidence>